<feature type="transmembrane region" description="Helical" evidence="8">
    <location>
        <begin position="101"/>
        <end position="119"/>
    </location>
</feature>
<dbReference type="STRING" id="69974.MPLDJ20_60514"/>
<keyword evidence="4 8" id="KW-1003">Cell membrane</keyword>
<evidence type="ECO:0000256" key="6">
    <source>
        <dbReference type="ARBA" id="ARBA00022989"/>
    </source>
</evidence>
<feature type="transmembrane region" description="Helical" evidence="8">
    <location>
        <begin position="45"/>
        <end position="64"/>
    </location>
</feature>
<dbReference type="AlphaFoldDB" id="A0A090EDG4"/>
<dbReference type="GO" id="GO:0005886">
    <property type="term" value="C:plasma membrane"/>
    <property type="evidence" value="ECO:0007669"/>
    <property type="project" value="UniProtKB-SubCell"/>
</dbReference>
<comment type="subcellular location">
    <subcellularLocation>
        <location evidence="1 8">Cell membrane</location>
        <topology evidence="1 8">Multi-pass membrane protein</topology>
    </subcellularLocation>
</comment>
<feature type="transmembrane region" description="Helical" evidence="8">
    <location>
        <begin position="172"/>
        <end position="194"/>
    </location>
</feature>
<dbReference type="PANTHER" id="PTHR30269:SF32">
    <property type="entry name" value="MEMBRANE TRANSPORTER PROTEIN-RELATED"/>
    <property type="match status" value="1"/>
</dbReference>
<evidence type="ECO:0000313" key="10">
    <source>
        <dbReference type="Proteomes" id="UP000045285"/>
    </source>
</evidence>
<reference evidence="10" key="1">
    <citation type="submission" date="2014-08" db="EMBL/GenBank/DDBJ databases">
        <authorList>
            <person name="Moulin L."/>
        </authorList>
    </citation>
    <scope>NUCLEOTIDE SEQUENCE [LARGE SCALE GENOMIC DNA]</scope>
</reference>
<keyword evidence="5 8" id="KW-0812">Transmembrane</keyword>
<evidence type="ECO:0000256" key="3">
    <source>
        <dbReference type="ARBA" id="ARBA00022448"/>
    </source>
</evidence>
<feature type="transmembrane region" description="Helical" evidence="8">
    <location>
        <begin position="200"/>
        <end position="219"/>
    </location>
</feature>
<feature type="transmembrane region" description="Helical" evidence="8">
    <location>
        <begin position="76"/>
        <end position="94"/>
    </location>
</feature>
<dbReference type="Proteomes" id="UP000045285">
    <property type="component" value="Unassembled WGS sequence"/>
</dbReference>
<name>A0A090EDG4_MESPL</name>
<dbReference type="Pfam" id="PF01925">
    <property type="entry name" value="TauE"/>
    <property type="match status" value="1"/>
</dbReference>
<dbReference type="EMBL" id="CCMZ01000075">
    <property type="protein sequence ID" value="CDX28223.1"/>
    <property type="molecule type" value="Genomic_DNA"/>
</dbReference>
<keyword evidence="6 8" id="KW-1133">Transmembrane helix</keyword>
<evidence type="ECO:0000256" key="8">
    <source>
        <dbReference type="RuleBase" id="RU363041"/>
    </source>
</evidence>
<protein>
    <recommendedName>
        <fullName evidence="8">Probable membrane transporter protein</fullName>
    </recommendedName>
</protein>
<evidence type="ECO:0000256" key="2">
    <source>
        <dbReference type="ARBA" id="ARBA00009142"/>
    </source>
</evidence>
<dbReference type="InterPro" id="IPR002781">
    <property type="entry name" value="TM_pro_TauE-like"/>
</dbReference>
<sequence length="250" mass="26344">MSDFSLPPTLTVAITFLLAGIVKGVTGMGLPTLAMGLLGTIMPPVTAASLLIVPSFVTNVWQLFAGPSFSAILRRLWLMMAGILAGTIIGARLLASDNVKWTTAGLGVALILYAVYTLLARQPSVPVRTERWSSPAVGFLTGLVTGGTGVFVVPAVPYIQALGFSRDDLIQALGLSFTVSTIALALGLASHGAFDAGHLAMSSLAVLPALLGMWLGQVLRQKISPATFRRWFLIFLILLGAELLLRPFLA</sequence>
<feature type="transmembrane region" description="Helical" evidence="8">
    <location>
        <begin position="139"/>
        <end position="160"/>
    </location>
</feature>
<dbReference type="PANTHER" id="PTHR30269">
    <property type="entry name" value="TRANSMEMBRANE PROTEIN YFCA"/>
    <property type="match status" value="1"/>
</dbReference>
<evidence type="ECO:0000313" key="9">
    <source>
        <dbReference type="EMBL" id="CDX28223.1"/>
    </source>
</evidence>
<feature type="transmembrane region" description="Helical" evidence="8">
    <location>
        <begin position="231"/>
        <end position="249"/>
    </location>
</feature>
<organism evidence="9 10">
    <name type="scientific">Mesorhizobium plurifarium</name>
    <dbReference type="NCBI Taxonomy" id="69974"/>
    <lineage>
        <taxon>Bacteria</taxon>
        <taxon>Pseudomonadati</taxon>
        <taxon>Pseudomonadota</taxon>
        <taxon>Alphaproteobacteria</taxon>
        <taxon>Hyphomicrobiales</taxon>
        <taxon>Phyllobacteriaceae</taxon>
        <taxon>Mesorhizobium</taxon>
    </lineage>
</organism>
<keyword evidence="10" id="KW-1185">Reference proteome</keyword>
<gene>
    <name evidence="9" type="ORF">MPL3356_80125</name>
</gene>
<keyword evidence="3" id="KW-0813">Transport</keyword>
<accession>A0A090EDG4</accession>
<dbReference type="InterPro" id="IPR052017">
    <property type="entry name" value="TSUP"/>
</dbReference>
<evidence type="ECO:0000256" key="7">
    <source>
        <dbReference type="ARBA" id="ARBA00023136"/>
    </source>
</evidence>
<evidence type="ECO:0000256" key="4">
    <source>
        <dbReference type="ARBA" id="ARBA00022475"/>
    </source>
</evidence>
<keyword evidence="7 8" id="KW-0472">Membrane</keyword>
<evidence type="ECO:0000256" key="1">
    <source>
        <dbReference type="ARBA" id="ARBA00004651"/>
    </source>
</evidence>
<proteinExistence type="inferred from homology"/>
<evidence type="ECO:0000256" key="5">
    <source>
        <dbReference type="ARBA" id="ARBA00022692"/>
    </source>
</evidence>
<comment type="similarity">
    <text evidence="2 8">Belongs to the 4-toluene sulfonate uptake permease (TSUP) (TC 2.A.102) family.</text>
</comment>